<feature type="domain" description="Aminoacyl-transfer RNA synthetases class-II family profile" evidence="10">
    <location>
        <begin position="224"/>
        <end position="534"/>
    </location>
</feature>
<dbReference type="GO" id="GO:0005829">
    <property type="term" value="C:cytosol"/>
    <property type="evidence" value="ECO:0007669"/>
    <property type="project" value="TreeGrafter"/>
</dbReference>
<dbReference type="EMBL" id="LT618793">
    <property type="protein sequence ID" value="SCQ81999.1"/>
    <property type="molecule type" value="Genomic_DNA"/>
</dbReference>
<keyword evidence="7" id="KW-0648">Protein biosynthesis</keyword>
<dbReference type="GO" id="GO:0000287">
    <property type="term" value="F:magnesium ion binding"/>
    <property type="evidence" value="ECO:0007669"/>
    <property type="project" value="UniProtKB-UniRule"/>
</dbReference>
<dbReference type="SUPFAM" id="SSF55681">
    <property type="entry name" value="Class II aaRS and biotin synthetases"/>
    <property type="match status" value="1"/>
</dbReference>
<evidence type="ECO:0000256" key="4">
    <source>
        <dbReference type="ARBA" id="ARBA00022840"/>
    </source>
</evidence>
<feature type="compositionally biased region" description="Polar residues" evidence="9">
    <location>
        <begin position="13"/>
        <end position="28"/>
    </location>
</feature>
<keyword evidence="5 7" id="KW-0030">Aminoacyl-tRNA synthetase</keyword>
<dbReference type="GO" id="GO:0006430">
    <property type="term" value="P:lysyl-tRNA aminoacylation"/>
    <property type="evidence" value="ECO:0007669"/>
    <property type="project" value="UniProtKB-UniRule"/>
</dbReference>
<dbReference type="SUPFAM" id="SSF50249">
    <property type="entry name" value="Nucleic acid-binding proteins"/>
    <property type="match status" value="1"/>
</dbReference>
<keyword evidence="1 7" id="KW-0436">Ligase</keyword>
<dbReference type="PRINTS" id="PR00982">
    <property type="entry name" value="TRNASYNTHLYS"/>
</dbReference>
<feature type="compositionally biased region" description="Basic and acidic residues" evidence="9">
    <location>
        <begin position="1"/>
        <end position="11"/>
    </location>
</feature>
<dbReference type="PROSITE" id="PS50862">
    <property type="entry name" value="AA_TRNA_LIGASE_II"/>
    <property type="match status" value="1"/>
</dbReference>
<dbReference type="GO" id="GO:0004824">
    <property type="term" value="F:lysine-tRNA ligase activity"/>
    <property type="evidence" value="ECO:0007669"/>
    <property type="project" value="UniProtKB-UniRule"/>
</dbReference>
<feature type="region of interest" description="Disordered" evidence="9">
    <location>
        <begin position="1"/>
        <end position="47"/>
    </location>
</feature>
<evidence type="ECO:0000313" key="12">
    <source>
        <dbReference type="Proteomes" id="UP000250080"/>
    </source>
</evidence>
<organism evidence="11 12">
    <name type="scientific">Propionibacterium freudenreichii</name>
    <dbReference type="NCBI Taxonomy" id="1744"/>
    <lineage>
        <taxon>Bacteria</taxon>
        <taxon>Bacillati</taxon>
        <taxon>Actinomycetota</taxon>
        <taxon>Actinomycetes</taxon>
        <taxon>Propionibacteriales</taxon>
        <taxon>Propionibacteriaceae</taxon>
        <taxon>Propionibacterium</taxon>
    </lineage>
</organism>
<evidence type="ECO:0000313" key="11">
    <source>
        <dbReference type="EMBL" id="SCQ81999.1"/>
    </source>
</evidence>
<feature type="binding site" evidence="7">
    <location>
        <position position="454"/>
    </location>
    <ligand>
        <name>Mg(2+)</name>
        <dbReference type="ChEBI" id="CHEBI:18420"/>
        <label>1</label>
    </ligand>
</feature>
<gene>
    <name evidence="7" type="primary">lysS</name>
    <name evidence="11" type="ORF">PFR_JS23_2092</name>
</gene>
<accession>A0A2C7ZRJ1</accession>
<comment type="similarity">
    <text evidence="7">Belongs to the class-II aminoacyl-tRNA synthetase family.</text>
</comment>
<comment type="subunit">
    <text evidence="7">Homodimer.</text>
</comment>
<keyword evidence="2 7" id="KW-0479">Metal-binding</keyword>
<evidence type="ECO:0000256" key="5">
    <source>
        <dbReference type="ARBA" id="ARBA00023146"/>
    </source>
</evidence>
<proteinExistence type="inferred from homology"/>
<dbReference type="NCBIfam" id="NF001756">
    <property type="entry name" value="PRK00484.1"/>
    <property type="match status" value="1"/>
</dbReference>
<evidence type="ECO:0000256" key="9">
    <source>
        <dbReference type="SAM" id="MobiDB-lite"/>
    </source>
</evidence>
<evidence type="ECO:0000256" key="7">
    <source>
        <dbReference type="HAMAP-Rule" id="MF_00252"/>
    </source>
</evidence>
<feature type="binding site" evidence="7">
    <location>
        <position position="454"/>
    </location>
    <ligand>
        <name>Mg(2+)</name>
        <dbReference type="ChEBI" id="CHEBI:18420"/>
        <label>2</label>
    </ligand>
</feature>
<dbReference type="InterPro" id="IPR004365">
    <property type="entry name" value="NA-bd_OB_tRNA"/>
</dbReference>
<dbReference type="NCBIfam" id="TIGR00499">
    <property type="entry name" value="lysS_bact"/>
    <property type="match status" value="1"/>
</dbReference>
<comment type="subcellular location">
    <subcellularLocation>
        <location evidence="7">Cytoplasm</location>
    </subcellularLocation>
</comment>
<dbReference type="PANTHER" id="PTHR42918:SF15">
    <property type="entry name" value="LYSINE--TRNA LIGASE, CHLOROPLASTIC_MITOCHONDRIAL"/>
    <property type="match status" value="1"/>
</dbReference>
<dbReference type="InterPro" id="IPR002313">
    <property type="entry name" value="Lys-tRNA-ligase_II"/>
</dbReference>
<dbReference type="Pfam" id="PF01336">
    <property type="entry name" value="tRNA_anti-codon"/>
    <property type="match status" value="1"/>
</dbReference>
<dbReference type="InterPro" id="IPR004364">
    <property type="entry name" value="Aa-tRNA-synt_II"/>
</dbReference>
<keyword evidence="7 8" id="KW-0460">Magnesium</keyword>
<dbReference type="PANTHER" id="PTHR42918">
    <property type="entry name" value="LYSYL-TRNA SYNTHETASE"/>
    <property type="match status" value="1"/>
</dbReference>
<comment type="catalytic activity">
    <reaction evidence="6 7 8">
        <text>tRNA(Lys) + L-lysine + ATP = L-lysyl-tRNA(Lys) + AMP + diphosphate</text>
        <dbReference type="Rhea" id="RHEA:20792"/>
        <dbReference type="Rhea" id="RHEA-COMP:9696"/>
        <dbReference type="Rhea" id="RHEA-COMP:9697"/>
        <dbReference type="ChEBI" id="CHEBI:30616"/>
        <dbReference type="ChEBI" id="CHEBI:32551"/>
        <dbReference type="ChEBI" id="CHEBI:33019"/>
        <dbReference type="ChEBI" id="CHEBI:78442"/>
        <dbReference type="ChEBI" id="CHEBI:78529"/>
        <dbReference type="ChEBI" id="CHEBI:456215"/>
        <dbReference type="EC" id="6.1.1.6"/>
    </reaction>
</comment>
<dbReference type="InterPro" id="IPR045864">
    <property type="entry name" value="aa-tRNA-synth_II/BPL/LPL"/>
</dbReference>
<evidence type="ECO:0000256" key="3">
    <source>
        <dbReference type="ARBA" id="ARBA00022741"/>
    </source>
</evidence>
<sequence>MVSEQRPEKAPQSRGNQSAGKQSGGNQSRKNEPRKNGAADVEQDLPEQMRIRAEKRQRFLDEGKQAYPVDLRRDHTLAEVRATWGHLAAGEETQDEVTIGGRVIFIRNSGKLCFATLQDGFTPDQDAERLQIMLSKAEVGDESLAAWKADVDLGDFVWVRGRVIASKRGELSVMASEWKLASKALRPLPTLHNDLSEEARVRQRYNDLIVRPAARTMVRQRALITRKIRETLEEQGYLEVETPVLQSVHGGAAARPFTTHLNAFDIDMYLRIALELHLKRVMVGGADRVYEMGRVFRNEGVDSSHSPEFTMLEAYQSWGDQFTIAETLKSIIMKVAEALDIFEIPTDQGVIDLKGEWIWLPVYEGLSGEVGEEITTKTPVEHLRHIADAHKVDYDASWIDQKMVLHLFEELVEKGLTQPTFVCDFPEIAQPLARRHRSKPGCIEAWDLIIGGMERGTGFSELIDPVIQREILTQQSLAAAAGDPEAMQLDEDFLNALEQGCPPMGGLGLGVDRLVMLFTGAGIRETILFPLLRPLN</sequence>
<evidence type="ECO:0000256" key="2">
    <source>
        <dbReference type="ARBA" id="ARBA00022723"/>
    </source>
</evidence>
<dbReference type="Pfam" id="PF00152">
    <property type="entry name" value="tRNA-synt_2"/>
    <property type="match status" value="1"/>
</dbReference>
<dbReference type="EC" id="6.1.1.6" evidence="7"/>
<evidence type="ECO:0000259" key="10">
    <source>
        <dbReference type="PROSITE" id="PS50862"/>
    </source>
</evidence>
<evidence type="ECO:0000256" key="8">
    <source>
        <dbReference type="RuleBase" id="RU000336"/>
    </source>
</evidence>
<dbReference type="GO" id="GO:0000049">
    <property type="term" value="F:tRNA binding"/>
    <property type="evidence" value="ECO:0007669"/>
    <property type="project" value="TreeGrafter"/>
</dbReference>
<protein>
    <recommendedName>
        <fullName evidence="7">Lysine--tRNA ligase</fullName>
        <ecNumber evidence="7">6.1.1.6</ecNumber>
    </recommendedName>
    <alternativeName>
        <fullName evidence="7">Lysyl-tRNA synthetase</fullName>
        <shortName evidence="7">LysRS</shortName>
    </alternativeName>
</protein>
<evidence type="ECO:0000256" key="6">
    <source>
        <dbReference type="ARBA" id="ARBA00048573"/>
    </source>
</evidence>
<dbReference type="InterPro" id="IPR012340">
    <property type="entry name" value="NA-bd_OB-fold"/>
</dbReference>
<dbReference type="AlphaFoldDB" id="A0A2C7ZRJ1"/>
<reference evidence="11 12" key="1">
    <citation type="submission" date="2016-09" db="EMBL/GenBank/DDBJ databases">
        <authorList>
            <person name="Laine KS P."/>
        </authorList>
    </citation>
    <scope>NUCLEOTIDE SEQUENCE [LARGE SCALE GENOMIC DNA]</scope>
    <source>
        <strain evidence="11">PFRJS-23</strain>
    </source>
</reference>
<dbReference type="InterPro" id="IPR044136">
    <property type="entry name" value="Lys-tRNA-ligase_II_N"/>
</dbReference>
<feature type="binding site" evidence="7">
    <location>
        <position position="447"/>
    </location>
    <ligand>
        <name>Mg(2+)</name>
        <dbReference type="ChEBI" id="CHEBI:18420"/>
        <label>1</label>
    </ligand>
</feature>
<dbReference type="Gene3D" id="2.40.50.140">
    <property type="entry name" value="Nucleic acid-binding proteins"/>
    <property type="match status" value="1"/>
</dbReference>
<dbReference type="InterPro" id="IPR006195">
    <property type="entry name" value="aa-tRNA-synth_II"/>
</dbReference>
<dbReference type="Gene3D" id="3.30.930.10">
    <property type="entry name" value="Bira Bifunctional Protein, Domain 2"/>
    <property type="match status" value="1"/>
</dbReference>
<comment type="cofactor">
    <cofactor evidence="7 8">
        <name>Mg(2+)</name>
        <dbReference type="ChEBI" id="CHEBI:18420"/>
    </cofactor>
    <text evidence="7 8">Binds 3 Mg(2+) ions per subunit.</text>
</comment>
<dbReference type="HAMAP" id="MF_00252">
    <property type="entry name" value="Lys_tRNA_synth_class2"/>
    <property type="match status" value="1"/>
</dbReference>
<keyword evidence="7" id="KW-0963">Cytoplasm</keyword>
<keyword evidence="3 7" id="KW-0547">Nucleotide-binding</keyword>
<dbReference type="CDD" id="cd04322">
    <property type="entry name" value="LysRS_N"/>
    <property type="match status" value="1"/>
</dbReference>
<name>A0A2C7ZRJ1_9ACTN</name>
<evidence type="ECO:0000256" key="1">
    <source>
        <dbReference type="ARBA" id="ARBA00022598"/>
    </source>
</evidence>
<dbReference type="Proteomes" id="UP000250080">
    <property type="component" value="Chromosome I"/>
</dbReference>
<dbReference type="GO" id="GO:0005524">
    <property type="term" value="F:ATP binding"/>
    <property type="evidence" value="ECO:0007669"/>
    <property type="project" value="UniProtKB-UniRule"/>
</dbReference>
<keyword evidence="4 7" id="KW-0067">ATP-binding</keyword>
<dbReference type="InterPro" id="IPR018149">
    <property type="entry name" value="Lys-tRNA-synth_II_C"/>
</dbReference>